<sequence length="550" mass="60681">MQFAHKSKNFSINNVRNQLKVYTQIEFAVNVMIDRHVDMPASRHFLIADRYELGEKLSSTALGNVFHAHDFISADENESLRQVIMFAVEPQIVAYPHFYDVMTKIIEEFSRKNPLLQVIGACEDQGIYWIIIDEHYQELLINKLANVRSADPTLAMDNLRPLLLKTLDAVKQLRSKHGFGFIEPGAILCMNNAFKLVNLPVVLALRVLIAIDSDQKPTLALHSRYCSPQVAHGLLPTSQDDTFAIGCIAYHVLHGAPPFAELTTLEAYAQHKTPHSLTYLNPESQKSLQRALALERYERQLSPYELVHAFISVPVENLADDSSYISHIHHPATITVSLALVLLLGLGIYQTYQQPEIFLTAPASITTTNQHLSVTFKPSVEPQVDEHNILTTATSPESPQTVYIQTAETTTSAPAIKTTPKPTINQPITTPNAATLAANARPKPATQPVTNTTSPRIKAPSPTTEKPTITHTNFETIISAPKTTVAPSMTTPPQTVSRNPQPAVVVIPVAENTFIVGQKPLPTIAPQPTRKVKTSPADSANEHIFIVVSD</sequence>
<evidence type="ECO:0000313" key="4">
    <source>
        <dbReference type="Proteomes" id="UP001054801"/>
    </source>
</evidence>
<accession>A0ABY3SZI3</accession>
<dbReference type="Gene3D" id="1.10.510.10">
    <property type="entry name" value="Transferase(Phosphotransferase) domain 1"/>
    <property type="match status" value="1"/>
</dbReference>
<dbReference type="EMBL" id="CP091244">
    <property type="protein sequence ID" value="UJS24329.1"/>
    <property type="molecule type" value="Genomic_DNA"/>
</dbReference>
<dbReference type="InterPro" id="IPR000719">
    <property type="entry name" value="Prot_kinase_dom"/>
</dbReference>
<evidence type="ECO:0000256" key="1">
    <source>
        <dbReference type="SAM" id="MobiDB-lite"/>
    </source>
</evidence>
<reference evidence="3" key="1">
    <citation type="journal article" date="2022" name="Microorganisms">
        <title>Two New Species of Filamentous Sulfur Bacteria of the Genus Thiothrix, Thiothrix winogradskyi sp. nov. and 'Candidatus Thiothrix sulfatifontis' sp. nov.</title>
        <authorList>
            <person name="Ravin N.V."/>
            <person name="Rossetti S."/>
            <person name="Beletsky A.V."/>
            <person name="Kadnikov V.V."/>
            <person name="Rudenko T.S."/>
            <person name="Smolyakov D.D."/>
            <person name="Moskvitina M.I."/>
            <person name="Gureeva M.V."/>
            <person name="Mardanov A.V."/>
            <person name="Grabovich M.Y."/>
        </authorList>
    </citation>
    <scope>NUCLEOTIDE SEQUENCE</scope>
    <source>
        <strain evidence="3">CT3</strain>
    </source>
</reference>
<proteinExistence type="predicted"/>
<feature type="compositionally biased region" description="Polar residues" evidence="1">
    <location>
        <begin position="447"/>
        <end position="468"/>
    </location>
</feature>
<dbReference type="SUPFAM" id="SSF56112">
    <property type="entry name" value="Protein kinase-like (PK-like)"/>
    <property type="match status" value="1"/>
</dbReference>
<gene>
    <name evidence="3" type="ORF">L2Y54_20730</name>
</gene>
<feature type="domain" description="Protein kinase" evidence="2">
    <location>
        <begin position="51"/>
        <end position="311"/>
    </location>
</feature>
<evidence type="ECO:0000313" key="3">
    <source>
        <dbReference type="EMBL" id="UJS24329.1"/>
    </source>
</evidence>
<keyword evidence="4" id="KW-1185">Reference proteome</keyword>
<dbReference type="PROSITE" id="PS50011">
    <property type="entry name" value="PROTEIN_KINASE_DOM"/>
    <property type="match status" value="1"/>
</dbReference>
<name>A0ABY3SZI3_9GAMM</name>
<dbReference type="RefSeq" id="WP_236498751.1">
    <property type="nucleotide sequence ID" value="NZ_CP091244.1"/>
</dbReference>
<dbReference type="Proteomes" id="UP001054801">
    <property type="component" value="Chromosome"/>
</dbReference>
<feature type="region of interest" description="Disordered" evidence="1">
    <location>
        <begin position="439"/>
        <end position="468"/>
    </location>
</feature>
<protein>
    <recommendedName>
        <fullName evidence="2">Protein kinase domain-containing protein</fullName>
    </recommendedName>
</protein>
<dbReference type="SMART" id="SM00220">
    <property type="entry name" value="S_TKc"/>
    <property type="match status" value="1"/>
</dbReference>
<organism evidence="3 4">
    <name type="scientific">Thiothrix winogradskyi</name>
    <dbReference type="NCBI Taxonomy" id="96472"/>
    <lineage>
        <taxon>Bacteria</taxon>
        <taxon>Pseudomonadati</taxon>
        <taxon>Pseudomonadota</taxon>
        <taxon>Gammaproteobacteria</taxon>
        <taxon>Thiotrichales</taxon>
        <taxon>Thiotrichaceae</taxon>
        <taxon>Thiothrix</taxon>
    </lineage>
</organism>
<evidence type="ECO:0000259" key="2">
    <source>
        <dbReference type="PROSITE" id="PS50011"/>
    </source>
</evidence>
<dbReference type="InterPro" id="IPR011009">
    <property type="entry name" value="Kinase-like_dom_sf"/>
</dbReference>